<dbReference type="GO" id="GO:0006508">
    <property type="term" value="P:proteolysis"/>
    <property type="evidence" value="ECO:0007669"/>
    <property type="project" value="UniProtKB-KW"/>
</dbReference>
<dbReference type="PANTHER" id="PTHR11802:SF472">
    <property type="entry name" value="SERINE CARBOXYPEPTIDASE CPVL-RELATED"/>
    <property type="match status" value="1"/>
</dbReference>
<dbReference type="PRINTS" id="PR00724">
    <property type="entry name" value="CRBOXYPTASEC"/>
</dbReference>
<dbReference type="GO" id="GO:0004185">
    <property type="term" value="F:serine-type carboxypeptidase activity"/>
    <property type="evidence" value="ECO:0007669"/>
    <property type="project" value="InterPro"/>
</dbReference>
<dbReference type="AlphaFoldDB" id="A0A131YHZ2"/>
<accession>A0A131YHZ2</accession>
<keyword evidence="6" id="KW-0325">Glycoprotein</keyword>
<comment type="similarity">
    <text evidence="1">Belongs to the peptidase S10 family.</text>
</comment>
<sequence>MSTVSPYVGILIILVLSLQSIDGADSSDQTEQDNPESAAPPVLLPSPGLPELEPLFLTPFIKNCSYDDAREKSKVKLFESMGINAHSGYITVNDTINIFFLLVVGETNDSSEPLLLWTQGGPGLSALFGQFLQNGPVAINETGGFIKRHNTLQKNMSVIYADIPVGAGFSFTADNASYAKSLEDVIFSVRELLDQFLQLFSYYKGRNFFLGGESYGARYSVAVADWMLLNSGNLSLNYKGVISGSGFLGPVLDIADSSKFLYQMSMVDAAGRDRFAQEFQKMRLVAANKSIALLAVKMLSTTIFTSDETPTLFQNLTLFNDHASPIFTKRPSIMFTCVYVLNLTYTRAQLHVGNIPFQYNNPLLLKSFAADWLREISPMVENVLNKSSLLFYMGQMDTLFPSVNQKAYLAKLNWTHADVYRNTRRQLWRKPDRFYGDDGYIKKVEQFTEVVLLGMSHYGSAEKPDEVYHLITKFVAESSQRNKEEQVPKKLQA</sequence>
<dbReference type="Gene3D" id="3.40.50.1820">
    <property type="entry name" value="alpha/beta hydrolase"/>
    <property type="match status" value="1"/>
</dbReference>
<dbReference type="EMBL" id="GEDV01010445">
    <property type="protein sequence ID" value="JAP78112.1"/>
    <property type="molecule type" value="Transcribed_RNA"/>
</dbReference>
<evidence type="ECO:0000313" key="9">
    <source>
        <dbReference type="EMBL" id="JAP78112.1"/>
    </source>
</evidence>
<feature type="chain" id="PRO_5007285302" evidence="8">
    <location>
        <begin position="27"/>
        <end position="493"/>
    </location>
</feature>
<evidence type="ECO:0000256" key="1">
    <source>
        <dbReference type="ARBA" id="ARBA00009431"/>
    </source>
</evidence>
<evidence type="ECO:0000256" key="2">
    <source>
        <dbReference type="ARBA" id="ARBA00022645"/>
    </source>
</evidence>
<evidence type="ECO:0000256" key="5">
    <source>
        <dbReference type="ARBA" id="ARBA00022801"/>
    </source>
</evidence>
<organism evidence="9">
    <name type="scientific">Rhipicephalus appendiculatus</name>
    <name type="common">Brown ear tick</name>
    <dbReference type="NCBI Taxonomy" id="34631"/>
    <lineage>
        <taxon>Eukaryota</taxon>
        <taxon>Metazoa</taxon>
        <taxon>Ecdysozoa</taxon>
        <taxon>Arthropoda</taxon>
        <taxon>Chelicerata</taxon>
        <taxon>Arachnida</taxon>
        <taxon>Acari</taxon>
        <taxon>Parasitiformes</taxon>
        <taxon>Ixodida</taxon>
        <taxon>Ixodoidea</taxon>
        <taxon>Ixodidae</taxon>
        <taxon>Rhipicephalinae</taxon>
        <taxon>Rhipicephalus</taxon>
        <taxon>Rhipicephalus</taxon>
    </lineage>
</organism>
<reference evidence="9" key="1">
    <citation type="journal article" date="2016" name="Ticks Tick Borne Dis.">
        <title>De novo assembly and annotation of the salivary gland transcriptome of Rhipicephalus appendiculatus male and female ticks during blood feeding.</title>
        <authorList>
            <person name="de Castro M.H."/>
            <person name="de Klerk D."/>
            <person name="Pienaar R."/>
            <person name="Latif A.A."/>
            <person name="Rees D.J."/>
            <person name="Mans B.J."/>
        </authorList>
    </citation>
    <scope>NUCLEOTIDE SEQUENCE</scope>
    <source>
        <tissue evidence="9">Salivary glands</tissue>
    </source>
</reference>
<dbReference type="SUPFAM" id="SSF53474">
    <property type="entry name" value="alpha/beta-Hydrolases"/>
    <property type="match status" value="1"/>
</dbReference>
<dbReference type="PANTHER" id="PTHR11802">
    <property type="entry name" value="SERINE PROTEASE FAMILY S10 SERINE CARBOXYPEPTIDASE"/>
    <property type="match status" value="1"/>
</dbReference>
<evidence type="ECO:0000256" key="3">
    <source>
        <dbReference type="ARBA" id="ARBA00022670"/>
    </source>
</evidence>
<dbReference type="InterPro" id="IPR001563">
    <property type="entry name" value="Peptidase_S10"/>
</dbReference>
<keyword evidence="5" id="KW-0378">Hydrolase</keyword>
<evidence type="ECO:0000256" key="8">
    <source>
        <dbReference type="SAM" id="SignalP"/>
    </source>
</evidence>
<name>A0A131YHZ2_RHIAP</name>
<dbReference type="InterPro" id="IPR029058">
    <property type="entry name" value="AB_hydrolase_fold"/>
</dbReference>
<proteinExistence type="inferred from homology"/>
<keyword evidence="2 9" id="KW-0121">Carboxypeptidase</keyword>
<evidence type="ECO:0000256" key="7">
    <source>
        <dbReference type="SAM" id="MobiDB-lite"/>
    </source>
</evidence>
<feature type="signal peptide" evidence="8">
    <location>
        <begin position="1"/>
        <end position="26"/>
    </location>
</feature>
<keyword evidence="3" id="KW-0645">Protease</keyword>
<feature type="region of interest" description="Disordered" evidence="7">
    <location>
        <begin position="24"/>
        <end position="44"/>
    </location>
</feature>
<protein>
    <submittedName>
        <fullName evidence="9">Serine carboxypeptidase lysosomal cathepsin a</fullName>
    </submittedName>
</protein>
<evidence type="ECO:0000256" key="4">
    <source>
        <dbReference type="ARBA" id="ARBA00022729"/>
    </source>
</evidence>
<keyword evidence="4 8" id="KW-0732">Signal</keyword>
<dbReference type="Pfam" id="PF00450">
    <property type="entry name" value="Peptidase_S10"/>
    <property type="match status" value="1"/>
</dbReference>
<evidence type="ECO:0000256" key="6">
    <source>
        <dbReference type="ARBA" id="ARBA00023180"/>
    </source>
</evidence>